<dbReference type="Gene3D" id="1.20.1290.10">
    <property type="entry name" value="AhpD-like"/>
    <property type="match status" value="1"/>
</dbReference>
<protein>
    <submittedName>
        <fullName evidence="1">4-carboxymuconolactone decarboxylase</fullName>
    </submittedName>
</protein>
<dbReference type="PANTHER" id="PTHR34846:SF11">
    <property type="entry name" value="4-CARBOXYMUCONOLACTONE DECARBOXYLASE FAMILY PROTEIN (AFU_ORTHOLOGUE AFUA_6G11590)"/>
    <property type="match status" value="1"/>
</dbReference>
<dbReference type="SUPFAM" id="SSF69118">
    <property type="entry name" value="AhpD-like"/>
    <property type="match status" value="1"/>
</dbReference>
<evidence type="ECO:0000313" key="1">
    <source>
        <dbReference type="EMBL" id="KIQ04187.1"/>
    </source>
</evidence>
<dbReference type="AlphaFoldDB" id="A0A0D0L099"/>
<accession>A0A0D0L099</accession>
<name>A0A0D0L099_AGRTU</name>
<dbReference type="PANTHER" id="PTHR34846">
    <property type="entry name" value="4-CARBOXYMUCONOLACTONE DECARBOXYLASE FAMILY PROTEIN (AFU_ORTHOLOGUE AFUA_6G11590)"/>
    <property type="match status" value="1"/>
</dbReference>
<proteinExistence type="predicted"/>
<sequence length="182" mass="20439">MRIRDLSLDDMNEAQKRVAEEAASGKRGRMPAPLRAWIHSPELGERAQKLGEFLRYDTILGPMLSELAILLIARHWTSHYEWYIHKREALKAGVSPDVVDDIAARKAAPIADEKAEALRLYVTELLDKKIVSAETHRLAVDQLGEQGVVELVGLLGYYTLVSMTLNAFEIMPPDGEPLELDH</sequence>
<dbReference type="EMBL" id="JXQV01000005">
    <property type="protein sequence ID" value="KIQ04187.1"/>
    <property type="molecule type" value="Genomic_DNA"/>
</dbReference>
<dbReference type="OrthoDB" id="9129225at2"/>
<comment type="caution">
    <text evidence="1">The sequence shown here is derived from an EMBL/GenBank/DDBJ whole genome shotgun (WGS) entry which is preliminary data.</text>
</comment>
<dbReference type="InterPro" id="IPR029032">
    <property type="entry name" value="AhpD-like"/>
</dbReference>
<organism evidence="1 2">
    <name type="scientific">Agrobacterium tumefaciens</name>
    <dbReference type="NCBI Taxonomy" id="358"/>
    <lineage>
        <taxon>Bacteria</taxon>
        <taxon>Pseudomonadati</taxon>
        <taxon>Pseudomonadota</taxon>
        <taxon>Alphaproteobacteria</taxon>
        <taxon>Hyphomicrobiales</taxon>
        <taxon>Rhizobiaceae</taxon>
        <taxon>Rhizobium/Agrobacterium group</taxon>
        <taxon>Agrobacterium</taxon>
        <taxon>Agrobacterium tumefaciens complex</taxon>
    </lineage>
</organism>
<evidence type="ECO:0000313" key="2">
    <source>
        <dbReference type="Proteomes" id="UP000035017"/>
    </source>
</evidence>
<gene>
    <name evidence="1" type="ORF">RU07_06015</name>
</gene>
<dbReference type="Proteomes" id="UP000035017">
    <property type="component" value="Unassembled WGS sequence"/>
</dbReference>
<reference evidence="1 2" key="1">
    <citation type="submission" date="2014-12" db="EMBL/GenBank/DDBJ databases">
        <title>16Stimator: statistical estimation of ribosomal gene copy numbers from draft genome assemblies.</title>
        <authorList>
            <person name="Perisin M.A."/>
            <person name="Vetter M."/>
            <person name="Gilbert J.A."/>
            <person name="Bergelson J."/>
        </authorList>
    </citation>
    <scope>NUCLEOTIDE SEQUENCE [LARGE SCALE GENOMIC DNA]</scope>
    <source>
        <strain evidence="1 2">MEJ076</strain>
    </source>
</reference>